<dbReference type="Gramene" id="Vitis13g02147.t01">
    <property type="protein sequence ID" value="Vitis13g02147.t01.CDS"/>
    <property type="gene ID" value="Vitis13g02147"/>
</dbReference>
<protein>
    <submittedName>
        <fullName evidence="3">Anthocyanin 5-aromatic acyltransferase</fullName>
    </submittedName>
</protein>
<keyword evidence="1 3" id="KW-0808">Transferase</keyword>
<dbReference type="EMBL" id="QGNW01000068">
    <property type="protein sequence ID" value="RVX02831.1"/>
    <property type="molecule type" value="Genomic_DNA"/>
</dbReference>
<dbReference type="KEGG" id="vvi:100852494"/>
<dbReference type="PANTHER" id="PTHR31625">
    <property type="match status" value="1"/>
</dbReference>
<dbReference type="AlphaFoldDB" id="A0A438J1J2"/>
<sequence length="455" mass="50609">MAPPIAVRVLDRYRVAPPPGSAPPTSLPLTFFDIPWLLFPPSQPLFFFQFPIPTSHFTSVTLPKLKHSLSLTLLEYFPFSGRLSHYPESETPAIVYAEGDSVGMTVAEADGDFDNFCGHHSKDACEFHQLVPRLSESDEVPMMAVQITVFSNAGISIGLALHHAVSDGRTFTNFMKTWSSIYRNGEKSLPKSFPLPFYDRSVIKELKGLKEIFLQQWRKHKKYLSKTSREDREDDSVRATFVMSPREMEKVKKWIMAHCRRKGKPPPPLLSAYVLTCAFVWVCLCEARAGRVSTAPPDTCFFGFNAGGITRLDYPVPVAYLGNCVAFGRAVAGRSDLMGEEGIVVAAEAIGRKIKELDGEVLGGAERWILEWEVLIGSEVHVVVLGSPKLDLYEVDFGWGRPRKIEEVSIDEMKSGISLTESRDIKGGIEIGLVLPNDQMDVFASLFHGGLKVLP</sequence>
<name>A0A438J1J2_VITVI</name>
<keyword evidence="2 3" id="KW-0012">Acyltransferase</keyword>
<accession>A0A438J1J2</accession>
<organism evidence="3 4">
    <name type="scientific">Vitis vinifera</name>
    <name type="common">Grape</name>
    <dbReference type="NCBI Taxonomy" id="29760"/>
    <lineage>
        <taxon>Eukaryota</taxon>
        <taxon>Viridiplantae</taxon>
        <taxon>Streptophyta</taxon>
        <taxon>Embryophyta</taxon>
        <taxon>Tracheophyta</taxon>
        <taxon>Spermatophyta</taxon>
        <taxon>Magnoliopsida</taxon>
        <taxon>eudicotyledons</taxon>
        <taxon>Gunneridae</taxon>
        <taxon>Pentapetalae</taxon>
        <taxon>rosids</taxon>
        <taxon>Vitales</taxon>
        <taxon>Vitaceae</taxon>
        <taxon>Viteae</taxon>
        <taxon>Vitis</taxon>
    </lineage>
</organism>
<dbReference type="Gramene" id="Vitis13g02148.t01">
    <property type="protein sequence ID" value="Vitis13g02148.t01.CDS"/>
    <property type="gene ID" value="Vitis13g02148"/>
</dbReference>
<comment type="caution">
    <text evidence="3">The sequence shown here is derived from an EMBL/GenBank/DDBJ whole genome shotgun (WGS) entry which is preliminary data.</text>
</comment>
<evidence type="ECO:0000313" key="3">
    <source>
        <dbReference type="EMBL" id="RVX02831.1"/>
    </source>
</evidence>
<evidence type="ECO:0000256" key="1">
    <source>
        <dbReference type="ARBA" id="ARBA00022679"/>
    </source>
</evidence>
<dbReference type="Gene3D" id="3.30.559.10">
    <property type="entry name" value="Chloramphenicol acetyltransferase-like domain"/>
    <property type="match status" value="2"/>
</dbReference>
<reference evidence="3 4" key="1">
    <citation type="journal article" date="2018" name="PLoS Genet.">
        <title>Population sequencing reveals clonal diversity and ancestral inbreeding in the grapevine cultivar Chardonnay.</title>
        <authorList>
            <person name="Roach M.J."/>
            <person name="Johnson D.L."/>
            <person name="Bohlmann J."/>
            <person name="van Vuuren H.J."/>
            <person name="Jones S.J."/>
            <person name="Pretorius I.S."/>
            <person name="Schmidt S.A."/>
            <person name="Borneman A.R."/>
        </authorList>
    </citation>
    <scope>NUCLEOTIDE SEQUENCE [LARGE SCALE GENOMIC DNA]</scope>
    <source>
        <strain evidence="4">cv. Chardonnay</strain>
        <tissue evidence="3">Leaf</tissue>
    </source>
</reference>
<dbReference type="Proteomes" id="UP000288805">
    <property type="component" value="Unassembled WGS sequence"/>
</dbReference>
<evidence type="ECO:0000313" key="4">
    <source>
        <dbReference type="Proteomes" id="UP000288805"/>
    </source>
</evidence>
<dbReference type="GO" id="GO:0016747">
    <property type="term" value="F:acyltransferase activity, transferring groups other than amino-acyl groups"/>
    <property type="evidence" value="ECO:0007669"/>
    <property type="project" value="UniProtKB-ARBA"/>
</dbReference>
<dbReference type="Pfam" id="PF02458">
    <property type="entry name" value="Transferase"/>
    <property type="match status" value="1"/>
</dbReference>
<evidence type="ECO:0000256" key="2">
    <source>
        <dbReference type="ARBA" id="ARBA00023315"/>
    </source>
</evidence>
<dbReference type="OrthoDB" id="1862401at2759"/>
<dbReference type="InterPro" id="IPR051504">
    <property type="entry name" value="Plant_metabolite_acyltrans"/>
</dbReference>
<dbReference type="SMR" id="A0A438J1J2"/>
<proteinExistence type="predicted"/>
<gene>
    <name evidence="3" type="primary">ANTA_1</name>
    <name evidence="3" type="ORF">CK203_023217</name>
</gene>
<dbReference type="InterPro" id="IPR023213">
    <property type="entry name" value="CAT-like_dom_sf"/>
</dbReference>